<dbReference type="RefSeq" id="WP_344005472.1">
    <property type="nucleotide sequence ID" value="NZ_BAAAMY010000004.1"/>
</dbReference>
<evidence type="ECO:0000313" key="13">
    <source>
        <dbReference type="Proteomes" id="UP001501612"/>
    </source>
</evidence>
<dbReference type="InterPro" id="IPR023346">
    <property type="entry name" value="Lysozyme-like_dom_sf"/>
</dbReference>
<evidence type="ECO:0000259" key="11">
    <source>
        <dbReference type="Pfam" id="PF00912"/>
    </source>
</evidence>
<dbReference type="InterPro" id="IPR050396">
    <property type="entry name" value="Glycosyltr_51/Transpeptidase"/>
</dbReference>
<keyword evidence="4" id="KW-0808">Transferase</keyword>
<name>A0ABP5AHH3_9ACTN</name>
<keyword evidence="3" id="KW-0328">Glycosyltransferase</keyword>
<feature type="transmembrane region" description="Helical" evidence="9">
    <location>
        <begin position="20"/>
        <end position="45"/>
    </location>
</feature>
<gene>
    <name evidence="12" type="ORF">GCM10009737_13640</name>
</gene>
<evidence type="ECO:0000256" key="9">
    <source>
        <dbReference type="SAM" id="Phobius"/>
    </source>
</evidence>
<sequence>MTRPASTRPRPFRILSHLGVMVAVAAVMGVIVAGLAIPFAGVLGIGARNVAQSVEELPEELETQRLPERSRIVDGAGNTIANIFEENRQIVSLRDVSPMMRKAIVSIEDYRFYQHGALDLRGTLRALVTNQASDGVVQGGSSITQQMVKLTLVQQADTPEERAAAVDDTYARKLRELRYAIAFEENHSKDWILERYLNIAYFGDGAYGIEAASETYFDKSAKDLNVKESALLAGLVRNPTGYDPTNSPERAQQRRNVVLNRMAELGVIPQPKANRLKRADLGLSPTNLQNGCVSSRAAFFCDYVLKYLQEDPSLGETPEERMEFIQTAGLTIRTTIDQRFQAAADEAVQATVFPTDQAIGALAMVEPGTGRVRAVAQSRPMGSDQEAGQTYLNYVVPERYGDSNGFQGGSTFKLFVTAAALNQGISPYTSINSPDDAAFDLGSYEVCDGEFYQSSEVYAPGNSTESGVMNMYTGTQLSVNTYYMALEQQTGICEPYELAQQMGVELDNPERELVPTFTLGVADVSPMEMAEAYATFAARGVHCPARPVNDITDAAGTMLKEYDSDCTQVLPESTADQINDILRGVMESGFGSGLQIGQPSAGKTGTAQGNAVWFNAYTPNLATAAMIAGANEFGSPINMAGVPIGGAYRNVSGSGFAGPMWYDAMIDIAPFLDDEDFVRPTTAE</sequence>
<dbReference type="PANTHER" id="PTHR32282">
    <property type="entry name" value="BINDING PROTEIN TRANSPEPTIDASE, PUTATIVE-RELATED"/>
    <property type="match status" value="1"/>
</dbReference>
<dbReference type="SUPFAM" id="SSF53955">
    <property type="entry name" value="Lysozyme-like"/>
    <property type="match status" value="1"/>
</dbReference>
<dbReference type="Gene3D" id="1.10.3810.10">
    <property type="entry name" value="Biosynthetic peptidoglycan transglycosylase-like"/>
    <property type="match status" value="1"/>
</dbReference>
<keyword evidence="5" id="KW-0378">Hydrolase</keyword>
<dbReference type="InterPro" id="IPR001264">
    <property type="entry name" value="Glyco_trans_51"/>
</dbReference>
<keyword evidence="1" id="KW-0121">Carboxypeptidase</keyword>
<evidence type="ECO:0000256" key="4">
    <source>
        <dbReference type="ARBA" id="ARBA00022679"/>
    </source>
</evidence>
<evidence type="ECO:0000256" key="6">
    <source>
        <dbReference type="ARBA" id="ARBA00023268"/>
    </source>
</evidence>
<keyword evidence="6" id="KW-0511">Multifunctional enzyme</keyword>
<dbReference type="EMBL" id="BAAAMY010000004">
    <property type="protein sequence ID" value="GAA1913565.1"/>
    <property type="molecule type" value="Genomic_DNA"/>
</dbReference>
<dbReference type="Gene3D" id="3.40.710.10">
    <property type="entry name" value="DD-peptidase/beta-lactamase superfamily"/>
    <property type="match status" value="1"/>
</dbReference>
<dbReference type="InterPro" id="IPR012338">
    <property type="entry name" value="Beta-lactam/transpept-like"/>
</dbReference>
<evidence type="ECO:0000256" key="3">
    <source>
        <dbReference type="ARBA" id="ARBA00022676"/>
    </source>
</evidence>
<comment type="caution">
    <text evidence="12">The sequence shown here is derived from an EMBL/GenBank/DDBJ whole genome shotgun (WGS) entry which is preliminary data.</text>
</comment>
<evidence type="ECO:0000259" key="10">
    <source>
        <dbReference type="Pfam" id="PF00905"/>
    </source>
</evidence>
<proteinExistence type="predicted"/>
<reference evidence="13" key="1">
    <citation type="journal article" date="2019" name="Int. J. Syst. Evol. Microbiol.">
        <title>The Global Catalogue of Microorganisms (GCM) 10K type strain sequencing project: providing services to taxonomists for standard genome sequencing and annotation.</title>
        <authorList>
            <consortium name="The Broad Institute Genomics Platform"/>
            <consortium name="The Broad Institute Genome Sequencing Center for Infectious Disease"/>
            <person name="Wu L."/>
            <person name="Ma J."/>
        </authorList>
    </citation>
    <scope>NUCLEOTIDE SEQUENCE [LARGE SCALE GENOMIC DNA]</scope>
    <source>
        <strain evidence="13">JCM 14046</strain>
    </source>
</reference>
<evidence type="ECO:0000256" key="5">
    <source>
        <dbReference type="ARBA" id="ARBA00022801"/>
    </source>
</evidence>
<accession>A0ABP5AHH3</accession>
<keyword evidence="9" id="KW-0472">Membrane</keyword>
<keyword evidence="9" id="KW-1133">Transmembrane helix</keyword>
<dbReference type="PANTHER" id="PTHR32282:SF33">
    <property type="entry name" value="PEPTIDOGLYCAN GLYCOSYLTRANSFERASE"/>
    <property type="match status" value="1"/>
</dbReference>
<organism evidence="12 13">
    <name type="scientific">Nocardioides lentus</name>
    <dbReference type="NCBI Taxonomy" id="338077"/>
    <lineage>
        <taxon>Bacteria</taxon>
        <taxon>Bacillati</taxon>
        <taxon>Actinomycetota</taxon>
        <taxon>Actinomycetes</taxon>
        <taxon>Propionibacteriales</taxon>
        <taxon>Nocardioidaceae</taxon>
        <taxon>Nocardioides</taxon>
    </lineage>
</organism>
<feature type="domain" description="Penicillin-binding protein transpeptidase" evidence="10">
    <location>
        <begin position="361"/>
        <end position="631"/>
    </location>
</feature>
<evidence type="ECO:0000256" key="2">
    <source>
        <dbReference type="ARBA" id="ARBA00022670"/>
    </source>
</evidence>
<evidence type="ECO:0000256" key="7">
    <source>
        <dbReference type="ARBA" id="ARBA00034000"/>
    </source>
</evidence>
<dbReference type="Pfam" id="PF00905">
    <property type="entry name" value="Transpeptidase"/>
    <property type="match status" value="1"/>
</dbReference>
<feature type="domain" description="Glycosyl transferase family 51" evidence="11">
    <location>
        <begin position="77"/>
        <end position="262"/>
    </location>
</feature>
<keyword evidence="2" id="KW-0645">Protease</keyword>
<keyword evidence="13" id="KW-1185">Reference proteome</keyword>
<dbReference type="Proteomes" id="UP001501612">
    <property type="component" value="Unassembled WGS sequence"/>
</dbReference>
<dbReference type="SUPFAM" id="SSF56601">
    <property type="entry name" value="beta-lactamase/transpeptidase-like"/>
    <property type="match status" value="1"/>
</dbReference>
<dbReference type="InterPro" id="IPR001460">
    <property type="entry name" value="PCN-bd_Tpept"/>
</dbReference>
<keyword evidence="9" id="KW-0812">Transmembrane</keyword>
<comment type="catalytic activity">
    <reaction evidence="7">
        <text>Preferential cleavage: (Ac)2-L-Lys-D-Ala-|-D-Ala. Also transpeptidation of peptidyl-alanyl moieties that are N-acyl substituents of D-alanine.</text>
        <dbReference type="EC" id="3.4.16.4"/>
    </reaction>
</comment>
<evidence type="ECO:0000256" key="1">
    <source>
        <dbReference type="ARBA" id="ARBA00022645"/>
    </source>
</evidence>
<dbReference type="Pfam" id="PF00912">
    <property type="entry name" value="Transgly"/>
    <property type="match status" value="1"/>
</dbReference>
<evidence type="ECO:0000256" key="8">
    <source>
        <dbReference type="ARBA" id="ARBA00049902"/>
    </source>
</evidence>
<evidence type="ECO:0000313" key="12">
    <source>
        <dbReference type="EMBL" id="GAA1913565.1"/>
    </source>
</evidence>
<dbReference type="InterPro" id="IPR036950">
    <property type="entry name" value="PBP_transglycosylase"/>
</dbReference>
<protein>
    <submittedName>
        <fullName evidence="12">Transglycosylase domain-containing protein</fullName>
    </submittedName>
</protein>
<comment type="catalytic activity">
    <reaction evidence="8">
        <text>[GlcNAc-(1-&gt;4)-Mur2Ac(oyl-L-Ala-gamma-D-Glu-L-Lys-D-Ala-D-Ala)](n)-di-trans,octa-cis-undecaprenyl diphosphate + beta-D-GlcNAc-(1-&gt;4)-Mur2Ac(oyl-L-Ala-gamma-D-Glu-L-Lys-D-Ala-D-Ala)-di-trans,octa-cis-undecaprenyl diphosphate = [GlcNAc-(1-&gt;4)-Mur2Ac(oyl-L-Ala-gamma-D-Glu-L-Lys-D-Ala-D-Ala)](n+1)-di-trans,octa-cis-undecaprenyl diphosphate + di-trans,octa-cis-undecaprenyl diphosphate + H(+)</text>
        <dbReference type="Rhea" id="RHEA:23708"/>
        <dbReference type="Rhea" id="RHEA-COMP:9602"/>
        <dbReference type="Rhea" id="RHEA-COMP:9603"/>
        <dbReference type="ChEBI" id="CHEBI:15378"/>
        <dbReference type="ChEBI" id="CHEBI:58405"/>
        <dbReference type="ChEBI" id="CHEBI:60033"/>
        <dbReference type="ChEBI" id="CHEBI:78435"/>
        <dbReference type="EC" id="2.4.99.28"/>
    </reaction>
</comment>